<dbReference type="GO" id="GO:0030527">
    <property type="term" value="F:structural constituent of chromatin"/>
    <property type="evidence" value="ECO:0007669"/>
    <property type="project" value="InterPro"/>
</dbReference>
<dbReference type="AlphaFoldDB" id="A0A8J6NXL0"/>
<evidence type="ECO:0000256" key="1">
    <source>
        <dbReference type="ARBA" id="ARBA00003819"/>
    </source>
</evidence>
<organism evidence="6 7">
    <name type="scientific">Candidatus Thiopontia autotrophica</name>
    <dbReference type="NCBI Taxonomy" id="2841688"/>
    <lineage>
        <taxon>Bacteria</taxon>
        <taxon>Pseudomonadati</taxon>
        <taxon>Pseudomonadota</taxon>
        <taxon>Gammaproteobacteria</taxon>
        <taxon>Candidatus Thiopontia</taxon>
    </lineage>
</organism>
<evidence type="ECO:0000256" key="3">
    <source>
        <dbReference type="ARBA" id="ARBA00023067"/>
    </source>
</evidence>
<proteinExistence type="inferred from homology"/>
<evidence type="ECO:0000256" key="5">
    <source>
        <dbReference type="RuleBase" id="RU003939"/>
    </source>
</evidence>
<dbReference type="PANTHER" id="PTHR33175">
    <property type="entry name" value="DNA-BINDING PROTEIN HU"/>
    <property type="match status" value="1"/>
</dbReference>
<dbReference type="Proteomes" id="UP000654401">
    <property type="component" value="Unassembled WGS sequence"/>
</dbReference>
<dbReference type="SMART" id="SM00411">
    <property type="entry name" value="BHL"/>
    <property type="match status" value="1"/>
</dbReference>
<evidence type="ECO:0000256" key="2">
    <source>
        <dbReference type="ARBA" id="ARBA00010529"/>
    </source>
</evidence>
<reference evidence="6 7" key="1">
    <citation type="submission" date="2020-08" db="EMBL/GenBank/DDBJ databases">
        <title>Bridging the membrane lipid divide: bacteria of the FCB group superphylum have the potential to synthesize archaeal ether lipids.</title>
        <authorList>
            <person name="Villanueva L."/>
            <person name="Von Meijenfeldt F.A.B."/>
            <person name="Westbye A.B."/>
            <person name="Yadav S."/>
            <person name="Hopmans E.C."/>
            <person name="Dutilh B.E."/>
            <person name="Sinninghe Damste J.S."/>
        </authorList>
    </citation>
    <scope>NUCLEOTIDE SEQUENCE [LARGE SCALE GENOMIC DNA]</scope>
    <source>
        <strain evidence="6">NIOZ-UU100</strain>
    </source>
</reference>
<keyword evidence="3" id="KW-0226">DNA condensation</keyword>
<dbReference type="SUPFAM" id="SSF47729">
    <property type="entry name" value="IHF-like DNA-binding proteins"/>
    <property type="match status" value="1"/>
</dbReference>
<dbReference type="PROSITE" id="PS00045">
    <property type="entry name" value="HISTONE_LIKE"/>
    <property type="match status" value="1"/>
</dbReference>
<keyword evidence="4 6" id="KW-0238">DNA-binding</keyword>
<dbReference type="InterPro" id="IPR000119">
    <property type="entry name" value="Hist_DNA-bd"/>
</dbReference>
<comment type="caution">
    <text evidence="6">The sequence shown here is derived from an EMBL/GenBank/DDBJ whole genome shotgun (WGS) entry which is preliminary data.</text>
</comment>
<protein>
    <submittedName>
        <fullName evidence="6">HU family DNA-binding protein</fullName>
    </submittedName>
</protein>
<sequence length="91" mass="9477">MNKGELVTLLSAKTGVSKSGSKDVLDALVEIIGDSLQSGNNVQIAGFGTFKVTDRAARMGRNPKTGEALQIKASRSPSFKAGKGLKEKVNG</sequence>
<dbReference type="GO" id="GO:0003677">
    <property type="term" value="F:DNA binding"/>
    <property type="evidence" value="ECO:0007669"/>
    <property type="project" value="UniProtKB-KW"/>
</dbReference>
<gene>
    <name evidence="6" type="ORF">H8D24_03975</name>
</gene>
<dbReference type="PRINTS" id="PR01727">
    <property type="entry name" value="DNABINDINGHU"/>
</dbReference>
<evidence type="ECO:0000313" key="7">
    <source>
        <dbReference type="Proteomes" id="UP000654401"/>
    </source>
</evidence>
<name>A0A8J6NXL0_9GAMM</name>
<accession>A0A8J6NXL0</accession>
<evidence type="ECO:0000256" key="4">
    <source>
        <dbReference type="ARBA" id="ARBA00023125"/>
    </source>
</evidence>
<dbReference type="InterPro" id="IPR020816">
    <property type="entry name" value="Histone-like_DNA-bd_CS"/>
</dbReference>
<evidence type="ECO:0000313" key="6">
    <source>
        <dbReference type="EMBL" id="MBC8519549.1"/>
    </source>
</evidence>
<dbReference type="GO" id="GO:0030261">
    <property type="term" value="P:chromosome condensation"/>
    <property type="evidence" value="ECO:0007669"/>
    <property type="project" value="UniProtKB-KW"/>
</dbReference>
<comment type="similarity">
    <text evidence="2 5">Belongs to the bacterial histone-like protein family.</text>
</comment>
<dbReference type="CDD" id="cd13831">
    <property type="entry name" value="HU"/>
    <property type="match status" value="1"/>
</dbReference>
<dbReference type="EMBL" id="JACNFK010000024">
    <property type="protein sequence ID" value="MBC8519549.1"/>
    <property type="molecule type" value="Genomic_DNA"/>
</dbReference>
<dbReference type="Gene3D" id="4.10.520.10">
    <property type="entry name" value="IHF-like DNA-binding proteins"/>
    <property type="match status" value="1"/>
</dbReference>
<dbReference type="Pfam" id="PF00216">
    <property type="entry name" value="Bac_DNA_binding"/>
    <property type="match status" value="1"/>
</dbReference>
<dbReference type="PANTHER" id="PTHR33175:SF3">
    <property type="entry name" value="DNA-BINDING PROTEIN HU-BETA"/>
    <property type="match status" value="1"/>
</dbReference>
<dbReference type="InterPro" id="IPR010992">
    <property type="entry name" value="IHF-like_DNA-bd_dom_sf"/>
</dbReference>
<comment type="function">
    <text evidence="1">Histone-like DNA-binding protein which is capable of wrapping DNA to stabilize it, and thus to prevent its denaturation under extreme environmental conditions.</text>
</comment>